<keyword evidence="4" id="KW-0808">Transferase</keyword>
<gene>
    <name evidence="13" type="ORF">FHX81_2084</name>
</gene>
<evidence type="ECO:0000256" key="6">
    <source>
        <dbReference type="ARBA" id="ARBA00022777"/>
    </source>
</evidence>
<dbReference type="Gene3D" id="3.30.565.10">
    <property type="entry name" value="Histidine kinase-like ATPase, C-terminal domain"/>
    <property type="match status" value="1"/>
</dbReference>
<dbReference type="InterPro" id="IPR050482">
    <property type="entry name" value="Sensor_HK_TwoCompSys"/>
</dbReference>
<keyword evidence="3" id="KW-0597">Phosphoprotein</keyword>
<evidence type="ECO:0000313" key="13">
    <source>
        <dbReference type="EMBL" id="TQM79774.1"/>
    </source>
</evidence>
<feature type="transmembrane region" description="Helical" evidence="10">
    <location>
        <begin position="76"/>
        <end position="105"/>
    </location>
</feature>
<dbReference type="PANTHER" id="PTHR24421">
    <property type="entry name" value="NITRATE/NITRITE SENSOR PROTEIN NARX-RELATED"/>
    <property type="match status" value="1"/>
</dbReference>
<dbReference type="PANTHER" id="PTHR24421:SF10">
    <property type="entry name" value="NITRATE_NITRITE SENSOR PROTEIN NARQ"/>
    <property type="match status" value="1"/>
</dbReference>
<keyword evidence="10" id="KW-0812">Transmembrane</keyword>
<dbReference type="InterPro" id="IPR011712">
    <property type="entry name" value="Sig_transdc_His_kin_sub3_dim/P"/>
</dbReference>
<feature type="region of interest" description="Disordered" evidence="9">
    <location>
        <begin position="1"/>
        <end position="21"/>
    </location>
</feature>
<evidence type="ECO:0000256" key="3">
    <source>
        <dbReference type="ARBA" id="ARBA00022553"/>
    </source>
</evidence>
<evidence type="ECO:0000259" key="11">
    <source>
        <dbReference type="Pfam" id="PF02518"/>
    </source>
</evidence>
<keyword evidence="10" id="KW-1133">Transmembrane helix</keyword>
<dbReference type="InterPro" id="IPR003594">
    <property type="entry name" value="HATPase_dom"/>
</dbReference>
<keyword evidence="6 13" id="KW-0418">Kinase</keyword>
<keyword evidence="5" id="KW-0547">Nucleotide-binding</keyword>
<dbReference type="EC" id="2.7.13.3" evidence="2"/>
<feature type="transmembrane region" description="Helical" evidence="10">
    <location>
        <begin position="45"/>
        <end position="64"/>
    </location>
</feature>
<evidence type="ECO:0000256" key="2">
    <source>
        <dbReference type="ARBA" id="ARBA00012438"/>
    </source>
</evidence>
<dbReference type="InterPro" id="IPR036890">
    <property type="entry name" value="HATPase_C_sf"/>
</dbReference>
<feature type="transmembrane region" description="Helical" evidence="10">
    <location>
        <begin position="135"/>
        <end position="153"/>
    </location>
</feature>
<sequence>MLASSPCDGIPSYPRGGSAESARGVATADGSRHYLGLVLATLKPIRLDLLLAAVLTTLTVATAVDQSGAHNWAAHVLAALTVVPIALRQLAPVLTMAVMLGALAAYSLLEFGGLPSGGVGVLIGMFTVATLRTRLVAAVVFGVTTVVVVLAFLRVAVGAWSEVAQSVVVVVGAWMLGEGTRRWAHRAERLAEQAARAVADERVRIARELHDIVAHHMSVISLQAGVAQYVLDTDLATARRAITTVGDTSREALTEMRRLLDVLRVDPDDDYRPQPGLSALDGLVERARGAGLPVDVVVTGVTRELQPGPDLCAYRVVQESLTNVLKHAGPARARIDVDYGEQTLVVKVTDDGRAARPGDPDHQAHGIRGMRERAELYGGVLTAGPTAGGGFGVVLRLPMGEVAAR</sequence>
<organism evidence="13 14">
    <name type="scientific">Saccharothrix saharensis</name>
    <dbReference type="NCBI Taxonomy" id="571190"/>
    <lineage>
        <taxon>Bacteria</taxon>
        <taxon>Bacillati</taxon>
        <taxon>Actinomycetota</taxon>
        <taxon>Actinomycetes</taxon>
        <taxon>Pseudonocardiales</taxon>
        <taxon>Pseudonocardiaceae</taxon>
        <taxon>Saccharothrix</taxon>
    </lineage>
</organism>
<feature type="transmembrane region" description="Helical" evidence="10">
    <location>
        <begin position="111"/>
        <end position="128"/>
    </location>
</feature>
<evidence type="ECO:0000256" key="10">
    <source>
        <dbReference type="SAM" id="Phobius"/>
    </source>
</evidence>
<protein>
    <recommendedName>
        <fullName evidence="2">histidine kinase</fullName>
        <ecNumber evidence="2">2.7.13.3</ecNumber>
    </recommendedName>
</protein>
<keyword evidence="7" id="KW-0067">ATP-binding</keyword>
<dbReference type="EMBL" id="VFPP01000001">
    <property type="protein sequence ID" value="TQM79774.1"/>
    <property type="molecule type" value="Genomic_DNA"/>
</dbReference>
<evidence type="ECO:0000256" key="4">
    <source>
        <dbReference type="ARBA" id="ARBA00022679"/>
    </source>
</evidence>
<dbReference type="Proteomes" id="UP000316628">
    <property type="component" value="Unassembled WGS sequence"/>
</dbReference>
<dbReference type="GO" id="GO:0000155">
    <property type="term" value="F:phosphorelay sensor kinase activity"/>
    <property type="evidence" value="ECO:0007669"/>
    <property type="project" value="InterPro"/>
</dbReference>
<dbReference type="GO" id="GO:0016020">
    <property type="term" value="C:membrane"/>
    <property type="evidence" value="ECO:0007669"/>
    <property type="project" value="InterPro"/>
</dbReference>
<keyword evidence="8" id="KW-0902">Two-component regulatory system</keyword>
<comment type="catalytic activity">
    <reaction evidence="1">
        <text>ATP + protein L-histidine = ADP + protein N-phospho-L-histidine.</text>
        <dbReference type="EC" id="2.7.13.3"/>
    </reaction>
</comment>
<dbReference type="SUPFAM" id="SSF55874">
    <property type="entry name" value="ATPase domain of HSP90 chaperone/DNA topoisomerase II/histidine kinase"/>
    <property type="match status" value="1"/>
</dbReference>
<dbReference type="GO" id="GO:0046983">
    <property type="term" value="F:protein dimerization activity"/>
    <property type="evidence" value="ECO:0007669"/>
    <property type="project" value="InterPro"/>
</dbReference>
<evidence type="ECO:0000256" key="7">
    <source>
        <dbReference type="ARBA" id="ARBA00022840"/>
    </source>
</evidence>
<dbReference type="Pfam" id="PF07730">
    <property type="entry name" value="HisKA_3"/>
    <property type="match status" value="1"/>
</dbReference>
<dbReference type="AlphaFoldDB" id="A0A543JAF4"/>
<feature type="domain" description="Histidine kinase/HSP90-like ATPase" evidence="11">
    <location>
        <begin position="314"/>
        <end position="399"/>
    </location>
</feature>
<evidence type="ECO:0000256" key="1">
    <source>
        <dbReference type="ARBA" id="ARBA00000085"/>
    </source>
</evidence>
<comment type="caution">
    <text evidence="13">The sequence shown here is derived from an EMBL/GenBank/DDBJ whole genome shotgun (WGS) entry which is preliminary data.</text>
</comment>
<keyword evidence="10" id="KW-0472">Membrane</keyword>
<evidence type="ECO:0000313" key="14">
    <source>
        <dbReference type="Proteomes" id="UP000316628"/>
    </source>
</evidence>
<dbReference type="CDD" id="cd16917">
    <property type="entry name" value="HATPase_UhpB-NarQ-NarX-like"/>
    <property type="match status" value="1"/>
</dbReference>
<feature type="domain" description="Signal transduction histidine kinase subgroup 3 dimerisation and phosphoacceptor" evidence="12">
    <location>
        <begin position="201"/>
        <end position="266"/>
    </location>
</feature>
<evidence type="ECO:0000256" key="9">
    <source>
        <dbReference type="SAM" id="MobiDB-lite"/>
    </source>
</evidence>
<dbReference type="GO" id="GO:0005524">
    <property type="term" value="F:ATP binding"/>
    <property type="evidence" value="ECO:0007669"/>
    <property type="project" value="UniProtKB-KW"/>
</dbReference>
<accession>A0A543JAF4</accession>
<name>A0A543JAF4_9PSEU</name>
<keyword evidence="14" id="KW-1185">Reference proteome</keyword>
<dbReference type="Pfam" id="PF02518">
    <property type="entry name" value="HATPase_c"/>
    <property type="match status" value="1"/>
</dbReference>
<evidence type="ECO:0000259" key="12">
    <source>
        <dbReference type="Pfam" id="PF07730"/>
    </source>
</evidence>
<evidence type="ECO:0000256" key="8">
    <source>
        <dbReference type="ARBA" id="ARBA00023012"/>
    </source>
</evidence>
<proteinExistence type="predicted"/>
<reference evidence="13 14" key="1">
    <citation type="submission" date="2019-06" db="EMBL/GenBank/DDBJ databases">
        <title>Sequencing the genomes of 1000 actinobacteria strains.</title>
        <authorList>
            <person name="Klenk H.-P."/>
        </authorList>
    </citation>
    <scope>NUCLEOTIDE SEQUENCE [LARGE SCALE GENOMIC DNA]</scope>
    <source>
        <strain evidence="13 14">DSM 45456</strain>
    </source>
</reference>
<dbReference type="Gene3D" id="1.20.5.1930">
    <property type="match status" value="1"/>
</dbReference>
<evidence type="ECO:0000256" key="5">
    <source>
        <dbReference type="ARBA" id="ARBA00022741"/>
    </source>
</evidence>